<feature type="transmembrane region" description="Helical" evidence="3">
    <location>
        <begin position="114"/>
        <end position="134"/>
    </location>
</feature>
<accession>A0A1Y1ZIU1</accession>
<evidence type="ECO:0000256" key="1">
    <source>
        <dbReference type="ARBA" id="ARBA00004141"/>
    </source>
</evidence>
<dbReference type="Pfam" id="PF07690">
    <property type="entry name" value="MFS_1"/>
    <property type="match status" value="1"/>
</dbReference>
<dbReference type="InterPro" id="IPR011701">
    <property type="entry name" value="MFS"/>
</dbReference>
<dbReference type="OrthoDB" id="6499973at2759"/>
<keyword evidence="3" id="KW-0812">Transmembrane</keyword>
<dbReference type="GO" id="GO:0016020">
    <property type="term" value="C:membrane"/>
    <property type="evidence" value="ECO:0007669"/>
    <property type="project" value="UniProtKB-SubCell"/>
</dbReference>
<reference evidence="5 6" key="1">
    <citation type="submission" date="2016-07" db="EMBL/GenBank/DDBJ databases">
        <title>Pervasive Adenine N6-methylation of Active Genes in Fungi.</title>
        <authorList>
            <consortium name="DOE Joint Genome Institute"/>
            <person name="Mondo S.J."/>
            <person name="Dannebaum R.O."/>
            <person name="Kuo R.C."/>
            <person name="Labutti K."/>
            <person name="Haridas S."/>
            <person name="Kuo A."/>
            <person name="Salamov A."/>
            <person name="Ahrendt S.R."/>
            <person name="Lipzen A."/>
            <person name="Sullivan W."/>
            <person name="Andreopoulos W.B."/>
            <person name="Clum A."/>
            <person name="Lindquist E."/>
            <person name="Daum C."/>
            <person name="Ramamoorthy G.K."/>
            <person name="Gryganskyi A."/>
            <person name="Culley D."/>
            <person name="Magnuson J.K."/>
            <person name="James T.Y."/>
            <person name="O'Malley M.A."/>
            <person name="Stajich J.E."/>
            <person name="Spatafora J.W."/>
            <person name="Visel A."/>
            <person name="Grigoriev I.V."/>
        </authorList>
    </citation>
    <scope>NUCLEOTIDE SEQUENCE [LARGE SCALE GENOMIC DNA]</scope>
    <source>
        <strain evidence="5 6">CBS 115471</strain>
    </source>
</reference>
<comment type="similarity">
    <text evidence="2">Belongs to the major facilitator superfamily. Monocarboxylate porter (TC 2.A.1.13) family.</text>
</comment>
<feature type="transmembrane region" description="Helical" evidence="3">
    <location>
        <begin position="406"/>
        <end position="427"/>
    </location>
</feature>
<evidence type="ECO:0000313" key="5">
    <source>
        <dbReference type="EMBL" id="ORY10178.1"/>
    </source>
</evidence>
<keyword evidence="3" id="KW-1133">Transmembrane helix</keyword>
<dbReference type="InterPro" id="IPR020846">
    <property type="entry name" value="MFS_dom"/>
</dbReference>
<dbReference type="AlphaFoldDB" id="A0A1Y1ZIU1"/>
<feature type="domain" description="Major facilitator superfamily (MFS) profile" evidence="4">
    <location>
        <begin position="46"/>
        <end position="431"/>
    </location>
</feature>
<dbReference type="InterPro" id="IPR036259">
    <property type="entry name" value="MFS_trans_sf"/>
</dbReference>
<feature type="transmembrane region" description="Helical" evidence="3">
    <location>
        <begin position="46"/>
        <end position="64"/>
    </location>
</feature>
<feature type="transmembrane region" description="Helical" evidence="3">
    <location>
        <begin position="337"/>
        <end position="362"/>
    </location>
</feature>
<keyword evidence="6" id="KW-1185">Reference proteome</keyword>
<feature type="transmembrane region" description="Helical" evidence="3">
    <location>
        <begin position="84"/>
        <end position="102"/>
    </location>
</feature>
<feature type="transmembrane region" description="Helical" evidence="3">
    <location>
        <begin position="374"/>
        <end position="394"/>
    </location>
</feature>
<feature type="transmembrane region" description="Helical" evidence="3">
    <location>
        <begin position="311"/>
        <end position="331"/>
    </location>
</feature>
<comment type="subcellular location">
    <subcellularLocation>
        <location evidence="1">Membrane</location>
        <topology evidence="1">Multi-pass membrane protein</topology>
    </subcellularLocation>
</comment>
<dbReference type="SUPFAM" id="SSF103473">
    <property type="entry name" value="MFS general substrate transporter"/>
    <property type="match status" value="1"/>
</dbReference>
<gene>
    <name evidence="5" type="ORF">BCR34DRAFT_486087</name>
</gene>
<keyword evidence="3" id="KW-0472">Membrane</keyword>
<evidence type="ECO:0000256" key="3">
    <source>
        <dbReference type="SAM" id="Phobius"/>
    </source>
</evidence>
<dbReference type="PROSITE" id="PS50850">
    <property type="entry name" value="MFS"/>
    <property type="match status" value="1"/>
</dbReference>
<comment type="caution">
    <text evidence="5">The sequence shown here is derived from an EMBL/GenBank/DDBJ whole genome shotgun (WGS) entry which is preliminary data.</text>
</comment>
<organism evidence="5 6">
    <name type="scientific">Clohesyomyces aquaticus</name>
    <dbReference type="NCBI Taxonomy" id="1231657"/>
    <lineage>
        <taxon>Eukaryota</taxon>
        <taxon>Fungi</taxon>
        <taxon>Dikarya</taxon>
        <taxon>Ascomycota</taxon>
        <taxon>Pezizomycotina</taxon>
        <taxon>Dothideomycetes</taxon>
        <taxon>Pleosporomycetidae</taxon>
        <taxon>Pleosporales</taxon>
        <taxon>Lindgomycetaceae</taxon>
        <taxon>Clohesyomyces</taxon>
    </lineage>
</organism>
<dbReference type="InterPro" id="IPR050327">
    <property type="entry name" value="Proton-linked_MCT"/>
</dbReference>
<name>A0A1Y1ZIU1_9PLEO</name>
<dbReference type="PANTHER" id="PTHR11360">
    <property type="entry name" value="MONOCARBOXYLATE TRANSPORTER"/>
    <property type="match status" value="1"/>
</dbReference>
<dbReference type="Proteomes" id="UP000193144">
    <property type="component" value="Unassembled WGS sequence"/>
</dbReference>
<protein>
    <submittedName>
        <fullName evidence="5">Major facilitator superfamily domain-containing protein</fullName>
    </submittedName>
</protein>
<feature type="transmembrane region" description="Helical" evidence="3">
    <location>
        <begin position="244"/>
        <end position="267"/>
    </location>
</feature>
<dbReference type="PANTHER" id="PTHR11360:SF130">
    <property type="entry name" value="MAJOR FACILITATOR SUPERFAMILY (MFS) PROFILE DOMAIN-CONTAINING PROTEIN-RELATED"/>
    <property type="match status" value="1"/>
</dbReference>
<evidence type="ECO:0000256" key="2">
    <source>
        <dbReference type="ARBA" id="ARBA00006727"/>
    </source>
</evidence>
<proteinExistence type="inferred from homology"/>
<feature type="transmembrane region" description="Helical" evidence="3">
    <location>
        <begin position="172"/>
        <end position="191"/>
    </location>
</feature>
<feature type="transmembrane region" description="Helical" evidence="3">
    <location>
        <begin position="287"/>
        <end position="304"/>
    </location>
</feature>
<dbReference type="EMBL" id="MCFA01000076">
    <property type="protein sequence ID" value="ORY10178.1"/>
    <property type="molecule type" value="Genomic_DNA"/>
</dbReference>
<evidence type="ECO:0000259" key="4">
    <source>
        <dbReference type="PROSITE" id="PS50850"/>
    </source>
</evidence>
<evidence type="ECO:0000313" key="6">
    <source>
        <dbReference type="Proteomes" id="UP000193144"/>
    </source>
</evidence>
<feature type="transmembrane region" description="Helical" evidence="3">
    <location>
        <begin position="203"/>
        <end position="223"/>
    </location>
</feature>
<dbReference type="GO" id="GO:0022857">
    <property type="term" value="F:transmembrane transporter activity"/>
    <property type="evidence" value="ECO:0007669"/>
    <property type="project" value="InterPro"/>
</dbReference>
<sequence length="431" mass="46690">MPEPVIAEHDLLTPHARPPFVLFALLREKIDPGTEVSLPPDGGLEAWIQVFMAHLVLFCTWGFINSFGFFQAHYVKALGVTPSQMSWVASIQVFLLSFIGSFAGRLMDAGQYRYCLIGGFIFQIVGIFMTSLASTYWEVFLAQGICCGIGDGLLFCPTTALVATYFVRKRSVALAIVLSGSSTGGLIFPLLVQQMLPKVGYAWTVRTIGFVVVFCFIVCLSLARTRIPARRKGMLVELSAFRELSYSLFVVGIFLSLWAVYFVYFYIDLYAIEVIGVSQSKSLTMLYVINAMGIPGRILPGLFAHRFLGILNTYVILGIAAGILLYCWIAVKSYGGLVTFIVLYGLIGGGVQGTALSSLPTLTKDLSKMGARSGMCLSIVAFACLTGPPLAGALVTQGGGKYTYAFAWGGTSLVLGSLFVVAARISLDKDQ</sequence>
<dbReference type="Gene3D" id="1.20.1250.20">
    <property type="entry name" value="MFS general substrate transporter like domains"/>
    <property type="match status" value="2"/>
</dbReference>
<feature type="transmembrane region" description="Helical" evidence="3">
    <location>
        <begin position="140"/>
        <end position="165"/>
    </location>
</feature>